<dbReference type="Pfam" id="PF00528">
    <property type="entry name" value="BPD_transp_1"/>
    <property type="match status" value="1"/>
</dbReference>
<dbReference type="InterPro" id="IPR010065">
    <property type="entry name" value="AA_ABC_transptr_permease_3TM"/>
</dbReference>
<keyword evidence="5" id="KW-0029">Amino-acid transport</keyword>
<keyword evidence="11" id="KW-1185">Reference proteome</keyword>
<sequence length="232" mass="26004">MTFSDIKWDAIFDVDLAIESLPYLLGGLPNTLWISFTSMFFGLVLGLLLALGKLSPTRLLRYPSTFYISFMRGVPILIILFILYSGFPFIGIEFAALTAAILGFSLNSAAYIAEIIRSSIRAVDDGQVEAARSLGMGKWLTLKGVILPQATRIALPPLSNVFLDLIKASSLAAMITVPEIFNKAKIVGGREFDYMTVYIVVALIYWAICTFMSFFQEWLERHFERYLDSPKR</sequence>
<evidence type="ECO:0000256" key="2">
    <source>
        <dbReference type="ARBA" id="ARBA00022448"/>
    </source>
</evidence>
<name>A0ABW2PMN8_9BACL</name>
<gene>
    <name evidence="10" type="ORF">ACFQO8_06535</name>
</gene>
<dbReference type="NCBIfam" id="TIGR01726">
    <property type="entry name" value="HEQRo_perm_3TM"/>
    <property type="match status" value="1"/>
</dbReference>
<evidence type="ECO:0000256" key="8">
    <source>
        <dbReference type="RuleBase" id="RU363032"/>
    </source>
</evidence>
<comment type="similarity">
    <text evidence="8">Belongs to the binding-protein-dependent transport system permease family.</text>
</comment>
<dbReference type="InterPro" id="IPR000515">
    <property type="entry name" value="MetI-like"/>
</dbReference>
<feature type="domain" description="ABC transmembrane type-1" evidence="9">
    <location>
        <begin position="28"/>
        <end position="216"/>
    </location>
</feature>
<keyword evidence="2 8" id="KW-0813">Transport</keyword>
<dbReference type="Proteomes" id="UP001596439">
    <property type="component" value="Unassembled WGS sequence"/>
</dbReference>
<evidence type="ECO:0000256" key="1">
    <source>
        <dbReference type="ARBA" id="ARBA00004651"/>
    </source>
</evidence>
<keyword evidence="7 8" id="KW-0472">Membrane</keyword>
<dbReference type="SUPFAM" id="SSF161098">
    <property type="entry name" value="MetI-like"/>
    <property type="match status" value="1"/>
</dbReference>
<dbReference type="InterPro" id="IPR035906">
    <property type="entry name" value="MetI-like_sf"/>
</dbReference>
<accession>A0ABW2PMN8</accession>
<dbReference type="PROSITE" id="PS50928">
    <property type="entry name" value="ABC_TM1"/>
    <property type="match status" value="1"/>
</dbReference>
<dbReference type="Gene3D" id="1.10.3720.10">
    <property type="entry name" value="MetI-like"/>
    <property type="match status" value="1"/>
</dbReference>
<protein>
    <submittedName>
        <fullName evidence="10">Amino acid ABC transporter permease</fullName>
    </submittedName>
</protein>
<organism evidence="10 11">
    <name type="scientific">Exiguobacterium aestuarii</name>
    <dbReference type="NCBI Taxonomy" id="273527"/>
    <lineage>
        <taxon>Bacteria</taxon>
        <taxon>Bacillati</taxon>
        <taxon>Bacillota</taxon>
        <taxon>Bacilli</taxon>
        <taxon>Bacillales</taxon>
        <taxon>Bacillales Family XII. Incertae Sedis</taxon>
        <taxon>Exiguobacterium</taxon>
    </lineage>
</organism>
<dbReference type="PANTHER" id="PTHR30614:SF0">
    <property type="entry name" value="L-CYSTINE TRANSPORT SYSTEM PERMEASE PROTEIN TCYL"/>
    <property type="match status" value="1"/>
</dbReference>
<evidence type="ECO:0000256" key="7">
    <source>
        <dbReference type="ARBA" id="ARBA00023136"/>
    </source>
</evidence>
<evidence type="ECO:0000256" key="5">
    <source>
        <dbReference type="ARBA" id="ARBA00022970"/>
    </source>
</evidence>
<keyword evidence="6 8" id="KW-1133">Transmembrane helix</keyword>
<dbReference type="CDD" id="cd06261">
    <property type="entry name" value="TM_PBP2"/>
    <property type="match status" value="1"/>
</dbReference>
<dbReference type="PANTHER" id="PTHR30614">
    <property type="entry name" value="MEMBRANE COMPONENT OF AMINO ACID ABC TRANSPORTER"/>
    <property type="match status" value="1"/>
</dbReference>
<evidence type="ECO:0000313" key="11">
    <source>
        <dbReference type="Proteomes" id="UP001596439"/>
    </source>
</evidence>
<reference evidence="11" key="1">
    <citation type="journal article" date="2019" name="Int. J. Syst. Evol. Microbiol.">
        <title>The Global Catalogue of Microorganisms (GCM) 10K type strain sequencing project: providing services to taxonomists for standard genome sequencing and annotation.</title>
        <authorList>
            <consortium name="The Broad Institute Genomics Platform"/>
            <consortium name="The Broad Institute Genome Sequencing Center for Infectious Disease"/>
            <person name="Wu L."/>
            <person name="Ma J."/>
        </authorList>
    </citation>
    <scope>NUCLEOTIDE SEQUENCE [LARGE SCALE GENOMIC DNA]</scope>
    <source>
        <strain evidence="11">CCUG 55590</strain>
    </source>
</reference>
<evidence type="ECO:0000313" key="10">
    <source>
        <dbReference type="EMBL" id="MFC7389797.1"/>
    </source>
</evidence>
<feature type="transmembrane region" description="Helical" evidence="8">
    <location>
        <begin position="64"/>
        <end position="84"/>
    </location>
</feature>
<proteinExistence type="inferred from homology"/>
<dbReference type="RefSeq" id="WP_214788057.1">
    <property type="nucleotide sequence ID" value="NZ_JBHSGY010000001.1"/>
</dbReference>
<keyword evidence="4 8" id="KW-0812">Transmembrane</keyword>
<evidence type="ECO:0000256" key="4">
    <source>
        <dbReference type="ARBA" id="ARBA00022692"/>
    </source>
</evidence>
<comment type="caution">
    <text evidence="10">The sequence shown here is derived from an EMBL/GenBank/DDBJ whole genome shotgun (WGS) entry which is preliminary data.</text>
</comment>
<feature type="transmembrane region" description="Helical" evidence="8">
    <location>
        <begin position="90"/>
        <end position="113"/>
    </location>
</feature>
<evidence type="ECO:0000256" key="3">
    <source>
        <dbReference type="ARBA" id="ARBA00022475"/>
    </source>
</evidence>
<dbReference type="InterPro" id="IPR043429">
    <property type="entry name" value="ArtM/GltK/GlnP/TcyL/YhdX-like"/>
</dbReference>
<feature type="transmembrane region" description="Helical" evidence="8">
    <location>
        <begin position="195"/>
        <end position="215"/>
    </location>
</feature>
<comment type="subcellular location">
    <subcellularLocation>
        <location evidence="1 8">Cell membrane</location>
        <topology evidence="1 8">Multi-pass membrane protein</topology>
    </subcellularLocation>
</comment>
<evidence type="ECO:0000256" key="6">
    <source>
        <dbReference type="ARBA" id="ARBA00022989"/>
    </source>
</evidence>
<evidence type="ECO:0000259" key="9">
    <source>
        <dbReference type="PROSITE" id="PS50928"/>
    </source>
</evidence>
<dbReference type="EMBL" id="JBHTCE010000001">
    <property type="protein sequence ID" value="MFC7389797.1"/>
    <property type="molecule type" value="Genomic_DNA"/>
</dbReference>
<keyword evidence="3" id="KW-1003">Cell membrane</keyword>
<feature type="transmembrane region" description="Helical" evidence="8">
    <location>
        <begin position="32"/>
        <end position="52"/>
    </location>
</feature>